<keyword evidence="3" id="KW-1185">Reference proteome</keyword>
<dbReference type="Proteomes" id="UP001222325">
    <property type="component" value="Unassembled WGS sequence"/>
</dbReference>
<name>A0AAD6TL72_9AGAR</name>
<reference evidence="2" key="1">
    <citation type="submission" date="2023-03" db="EMBL/GenBank/DDBJ databases">
        <title>Massive genome expansion in bonnet fungi (Mycena s.s.) driven by repeated elements and novel gene families across ecological guilds.</title>
        <authorList>
            <consortium name="Lawrence Berkeley National Laboratory"/>
            <person name="Harder C.B."/>
            <person name="Miyauchi S."/>
            <person name="Viragh M."/>
            <person name="Kuo A."/>
            <person name="Thoen E."/>
            <person name="Andreopoulos B."/>
            <person name="Lu D."/>
            <person name="Skrede I."/>
            <person name="Drula E."/>
            <person name="Henrissat B."/>
            <person name="Morin E."/>
            <person name="Kohler A."/>
            <person name="Barry K."/>
            <person name="LaButti K."/>
            <person name="Morin E."/>
            <person name="Salamov A."/>
            <person name="Lipzen A."/>
            <person name="Mereny Z."/>
            <person name="Hegedus B."/>
            <person name="Baldrian P."/>
            <person name="Stursova M."/>
            <person name="Weitz H."/>
            <person name="Taylor A."/>
            <person name="Grigoriev I.V."/>
            <person name="Nagy L.G."/>
            <person name="Martin F."/>
            <person name="Kauserud H."/>
        </authorList>
    </citation>
    <scope>NUCLEOTIDE SEQUENCE</scope>
    <source>
        <strain evidence="2">CBHHK173m</strain>
    </source>
</reference>
<comment type="caution">
    <text evidence="2">The sequence shown here is derived from an EMBL/GenBank/DDBJ whole genome shotgun (WGS) entry which is preliminary data.</text>
</comment>
<sequence>MAHLLLIPPCPKEAPEWFSQAYSAISTQCLGTGFNALLEGFIALERAYDFKNPRGKGFAATMRPEEIGAWIGVGRGRRGGWAASGLSLTTTKAAEFGERWWKWWKRLQPPFRKLENVETHYWPRAAGRRSTASAADWASLYAPGTNGMFLVVLGLFWWGRGLGVGSRGTEKSTAEREWTEAVHDVCWIMEGLVEQKAAQDSQKADTELESDQLGGSD</sequence>
<proteinExistence type="predicted"/>
<dbReference type="AlphaFoldDB" id="A0AAD6TL72"/>
<dbReference type="EMBL" id="JARJCN010000226">
    <property type="protein sequence ID" value="KAJ7062448.1"/>
    <property type="molecule type" value="Genomic_DNA"/>
</dbReference>
<evidence type="ECO:0000313" key="2">
    <source>
        <dbReference type="EMBL" id="KAJ7062448.1"/>
    </source>
</evidence>
<organism evidence="2 3">
    <name type="scientific">Mycena belliarum</name>
    <dbReference type="NCBI Taxonomy" id="1033014"/>
    <lineage>
        <taxon>Eukaryota</taxon>
        <taxon>Fungi</taxon>
        <taxon>Dikarya</taxon>
        <taxon>Basidiomycota</taxon>
        <taxon>Agaricomycotina</taxon>
        <taxon>Agaricomycetes</taxon>
        <taxon>Agaricomycetidae</taxon>
        <taxon>Agaricales</taxon>
        <taxon>Marasmiineae</taxon>
        <taxon>Mycenaceae</taxon>
        <taxon>Mycena</taxon>
    </lineage>
</organism>
<evidence type="ECO:0000313" key="3">
    <source>
        <dbReference type="Proteomes" id="UP001222325"/>
    </source>
</evidence>
<accession>A0AAD6TL72</accession>
<gene>
    <name evidence="2" type="ORF">B0H15DRAFT_794790</name>
</gene>
<protein>
    <submittedName>
        <fullName evidence="2">Uncharacterized protein</fullName>
    </submittedName>
</protein>
<feature type="region of interest" description="Disordered" evidence="1">
    <location>
        <begin position="198"/>
        <end position="217"/>
    </location>
</feature>
<evidence type="ECO:0000256" key="1">
    <source>
        <dbReference type="SAM" id="MobiDB-lite"/>
    </source>
</evidence>